<comment type="caution">
    <text evidence="2">The sequence shown here is derived from an EMBL/GenBank/DDBJ whole genome shotgun (WGS) entry which is preliminary data.</text>
</comment>
<evidence type="ECO:0000313" key="3">
    <source>
        <dbReference type="Proteomes" id="UP000499080"/>
    </source>
</evidence>
<dbReference type="OrthoDB" id="366390at2759"/>
<dbReference type="SMART" id="SM00969">
    <property type="entry name" value="SOCS_box"/>
    <property type="match status" value="1"/>
</dbReference>
<protein>
    <recommendedName>
        <fullName evidence="1">SOCS box domain-containing protein</fullName>
    </recommendedName>
</protein>
<dbReference type="InterPro" id="IPR036036">
    <property type="entry name" value="SOCS_box-like_dom_sf"/>
</dbReference>
<gene>
    <name evidence="2" type="ORF">AVEN_18104_1</name>
</gene>
<dbReference type="InterPro" id="IPR001496">
    <property type="entry name" value="SOCS_box"/>
</dbReference>
<organism evidence="2 3">
    <name type="scientific">Araneus ventricosus</name>
    <name type="common">Orbweaver spider</name>
    <name type="synonym">Epeira ventricosa</name>
    <dbReference type="NCBI Taxonomy" id="182803"/>
    <lineage>
        <taxon>Eukaryota</taxon>
        <taxon>Metazoa</taxon>
        <taxon>Ecdysozoa</taxon>
        <taxon>Arthropoda</taxon>
        <taxon>Chelicerata</taxon>
        <taxon>Arachnida</taxon>
        <taxon>Araneae</taxon>
        <taxon>Araneomorphae</taxon>
        <taxon>Entelegynae</taxon>
        <taxon>Araneoidea</taxon>
        <taxon>Araneidae</taxon>
        <taxon>Araneus</taxon>
    </lineage>
</organism>
<proteinExistence type="predicted"/>
<dbReference type="GO" id="GO:0035556">
    <property type="term" value="P:intracellular signal transduction"/>
    <property type="evidence" value="ECO:0007669"/>
    <property type="project" value="InterPro"/>
</dbReference>
<reference evidence="2 3" key="1">
    <citation type="journal article" date="2019" name="Sci. Rep.">
        <title>Orb-weaving spider Araneus ventricosus genome elucidates the spidroin gene catalogue.</title>
        <authorList>
            <person name="Kono N."/>
            <person name="Nakamura H."/>
            <person name="Ohtoshi R."/>
            <person name="Moran D.A.P."/>
            <person name="Shinohara A."/>
            <person name="Yoshida Y."/>
            <person name="Fujiwara M."/>
            <person name="Mori M."/>
            <person name="Tomita M."/>
            <person name="Arakawa K."/>
        </authorList>
    </citation>
    <scope>NUCLEOTIDE SEQUENCE [LARGE SCALE GENOMIC DNA]</scope>
</reference>
<evidence type="ECO:0000313" key="2">
    <source>
        <dbReference type="EMBL" id="GBN69667.1"/>
    </source>
</evidence>
<sequence>MDIPIEGLEYPTENGSGRINCFLAMQTFLVFLSNSVSGSQALKLLWRSIPTRFLTFDAFKGIYGRILTPREIEDVYNFYRDIIGQDVPVCHPRMLKHLCRLTIRAILGENEHLPEGIGDLGLPPGIQSYLQLQK</sequence>
<dbReference type="EMBL" id="BGPR01015535">
    <property type="protein sequence ID" value="GBN69667.1"/>
    <property type="molecule type" value="Genomic_DNA"/>
</dbReference>
<dbReference type="PROSITE" id="PS50225">
    <property type="entry name" value="SOCS"/>
    <property type="match status" value="1"/>
</dbReference>
<dbReference type="Pfam" id="PF07525">
    <property type="entry name" value="SOCS_box"/>
    <property type="match status" value="1"/>
</dbReference>
<dbReference type="CDD" id="cd03716">
    <property type="entry name" value="SOCS_ASB_like"/>
    <property type="match status" value="1"/>
</dbReference>
<feature type="domain" description="SOCS box" evidence="1">
    <location>
        <begin position="92"/>
        <end position="134"/>
    </location>
</feature>
<accession>A0A4Y2R1X5</accession>
<name>A0A4Y2R1X5_ARAVE</name>
<dbReference type="SUPFAM" id="SSF158235">
    <property type="entry name" value="SOCS box-like"/>
    <property type="match status" value="1"/>
</dbReference>
<keyword evidence="3" id="KW-1185">Reference proteome</keyword>
<dbReference type="Gene3D" id="1.10.750.20">
    <property type="entry name" value="SOCS box"/>
    <property type="match status" value="1"/>
</dbReference>
<dbReference type="AlphaFoldDB" id="A0A4Y2R1X5"/>
<dbReference type="Proteomes" id="UP000499080">
    <property type="component" value="Unassembled WGS sequence"/>
</dbReference>
<evidence type="ECO:0000259" key="1">
    <source>
        <dbReference type="PROSITE" id="PS50225"/>
    </source>
</evidence>